<keyword evidence="2" id="KW-1185">Reference proteome</keyword>
<evidence type="ECO:0000313" key="1">
    <source>
        <dbReference type="EMBL" id="GIY92315.1"/>
    </source>
</evidence>
<name>A0AAV4XDL2_CAEEX</name>
<organism evidence="1 2">
    <name type="scientific">Caerostris extrusa</name>
    <name type="common">Bark spider</name>
    <name type="synonym">Caerostris bankana</name>
    <dbReference type="NCBI Taxonomy" id="172846"/>
    <lineage>
        <taxon>Eukaryota</taxon>
        <taxon>Metazoa</taxon>
        <taxon>Ecdysozoa</taxon>
        <taxon>Arthropoda</taxon>
        <taxon>Chelicerata</taxon>
        <taxon>Arachnida</taxon>
        <taxon>Araneae</taxon>
        <taxon>Araneomorphae</taxon>
        <taxon>Entelegynae</taxon>
        <taxon>Araneoidea</taxon>
        <taxon>Araneidae</taxon>
        <taxon>Caerostris</taxon>
    </lineage>
</organism>
<dbReference type="AlphaFoldDB" id="A0AAV4XDL2"/>
<sequence length="90" mass="10212">MAVKISSRQKYVARIDGPTGDLHNSYLGMWGSSAKDEIPAPKRTKCHPWHSHLAQRENALYVPVTRNCRLGELIPDFILGRSRAKRQEAQ</sequence>
<reference evidence="1 2" key="1">
    <citation type="submission" date="2021-06" db="EMBL/GenBank/DDBJ databases">
        <title>Caerostris extrusa draft genome.</title>
        <authorList>
            <person name="Kono N."/>
            <person name="Arakawa K."/>
        </authorList>
    </citation>
    <scope>NUCLEOTIDE SEQUENCE [LARGE SCALE GENOMIC DNA]</scope>
</reference>
<proteinExistence type="predicted"/>
<comment type="caution">
    <text evidence="1">The sequence shown here is derived from an EMBL/GenBank/DDBJ whole genome shotgun (WGS) entry which is preliminary data.</text>
</comment>
<dbReference type="Proteomes" id="UP001054945">
    <property type="component" value="Unassembled WGS sequence"/>
</dbReference>
<dbReference type="EMBL" id="BPLR01000126">
    <property type="protein sequence ID" value="GIY92315.1"/>
    <property type="molecule type" value="Genomic_DNA"/>
</dbReference>
<gene>
    <name evidence="1" type="ORF">CEXT_237881</name>
</gene>
<accession>A0AAV4XDL2</accession>
<evidence type="ECO:0000313" key="2">
    <source>
        <dbReference type="Proteomes" id="UP001054945"/>
    </source>
</evidence>
<protein>
    <submittedName>
        <fullName evidence="1">Uncharacterized protein</fullName>
    </submittedName>
</protein>